<dbReference type="KEGG" id="smo:SELMODRAFT_76916"/>
<feature type="repeat" description="PPR" evidence="2">
    <location>
        <begin position="340"/>
        <end position="374"/>
    </location>
</feature>
<dbReference type="GO" id="GO:0048731">
    <property type="term" value="P:system development"/>
    <property type="evidence" value="ECO:0007669"/>
    <property type="project" value="UniProtKB-ARBA"/>
</dbReference>
<keyword evidence="4" id="KW-1185">Reference proteome</keyword>
<dbReference type="PANTHER" id="PTHR47926">
    <property type="entry name" value="PENTATRICOPEPTIDE REPEAT-CONTAINING PROTEIN"/>
    <property type="match status" value="1"/>
</dbReference>
<dbReference type="eggNOG" id="KOG4197">
    <property type="taxonomic scope" value="Eukaryota"/>
</dbReference>
<dbReference type="FunFam" id="1.25.40.10:FF:000158">
    <property type="entry name" value="pentatricopeptide repeat-containing protein At2g33680"/>
    <property type="match status" value="1"/>
</dbReference>
<dbReference type="GO" id="GO:0009451">
    <property type="term" value="P:RNA modification"/>
    <property type="evidence" value="ECO:0007669"/>
    <property type="project" value="InterPro"/>
</dbReference>
<dbReference type="Pfam" id="PF01535">
    <property type="entry name" value="PPR"/>
    <property type="match status" value="4"/>
</dbReference>
<feature type="repeat" description="PPR" evidence="2">
    <location>
        <begin position="171"/>
        <end position="205"/>
    </location>
</feature>
<dbReference type="PANTHER" id="PTHR47926:SF533">
    <property type="entry name" value="DYW DOMAIN-CONTAINING PROTEIN"/>
    <property type="match status" value="1"/>
</dbReference>
<protein>
    <recommendedName>
        <fullName evidence="5">Pentacotripeptide-repeat region of PRORP domain-containing protein</fullName>
    </recommendedName>
</protein>
<dbReference type="Pfam" id="PF13041">
    <property type="entry name" value="PPR_2"/>
    <property type="match status" value="2"/>
</dbReference>
<dbReference type="InterPro" id="IPR046960">
    <property type="entry name" value="PPR_At4g14850-like_plant"/>
</dbReference>
<dbReference type="HOGENOM" id="CLU_002706_0_1_1"/>
<sequence length="493" mass="53711">MYGKCGKVDEARRVFEAILDRNVFSWNLMIAAYARHGHSRDAWEVFRRIDLEGVKPSRVTFLGVLDSCNGARGLAAGLEIHARMVEGGFESDVVACTALLNMYGRCSGDARAARAVFDGMEVRDLVSWNAIVVVYSQKAQCEEAVKLYRQMLLQAALEVLEIMRAQRVELDRVGYTSVIDTCTSLGALEEGRRIHSQIAKQGLETDVAVGSALVNMYGKCGDLEDARAVFAGIEGKDRCAWTSMLGAYAQHGDGDRAFQVFQTMDLEGEKSDPITLISVLSVCSDKSSALSQGKAIHSSISGSGLELDGLVATALIDMYATCGSLRTARNFFDAIQAKGDVVLWSAIISGYSQHGDWEESTTLFRLMQLEGLEPDNRTITSVLSAFSHGGLVDQATEWFGTMVEACDMKPAIDHYMCLIDLLGRAGCLEAAELVMKRMPCKADTVAWTTLLGSCTTHGDVHRGARAAGQMRDDSGAYVSLRNICIEQSQARRS</sequence>
<dbReference type="InterPro" id="IPR011990">
    <property type="entry name" value="TPR-like_helical_dom_sf"/>
</dbReference>
<feature type="repeat" description="PPR" evidence="2">
    <location>
        <begin position="22"/>
        <end position="56"/>
    </location>
</feature>
<dbReference type="EMBL" id="GL377566">
    <property type="protein sequence ID" value="EFJ36843.1"/>
    <property type="molecule type" value="Genomic_DNA"/>
</dbReference>
<evidence type="ECO:0000256" key="2">
    <source>
        <dbReference type="PROSITE-ProRule" id="PRU00708"/>
    </source>
</evidence>
<evidence type="ECO:0000256" key="1">
    <source>
        <dbReference type="ARBA" id="ARBA00022737"/>
    </source>
</evidence>
<dbReference type="NCBIfam" id="TIGR00756">
    <property type="entry name" value="PPR"/>
    <property type="match status" value="3"/>
</dbReference>
<keyword evidence="1" id="KW-0677">Repeat</keyword>
<accession>D8QRX1</accession>
<dbReference type="Proteomes" id="UP000001514">
    <property type="component" value="Unassembled WGS sequence"/>
</dbReference>
<feature type="repeat" description="PPR" evidence="2">
    <location>
        <begin position="237"/>
        <end position="271"/>
    </location>
</feature>
<dbReference type="STRING" id="88036.D8QRX1"/>
<organism evidence="4">
    <name type="scientific">Selaginella moellendorffii</name>
    <name type="common">Spikemoss</name>
    <dbReference type="NCBI Taxonomy" id="88036"/>
    <lineage>
        <taxon>Eukaryota</taxon>
        <taxon>Viridiplantae</taxon>
        <taxon>Streptophyta</taxon>
        <taxon>Embryophyta</taxon>
        <taxon>Tracheophyta</taxon>
        <taxon>Lycopodiopsida</taxon>
        <taxon>Selaginellales</taxon>
        <taxon>Selaginellaceae</taxon>
        <taxon>Selaginella</taxon>
    </lineage>
</organism>
<gene>
    <name evidence="3" type="ORF">SELMODRAFT_76916</name>
</gene>
<reference evidence="3 4" key="1">
    <citation type="journal article" date="2011" name="Science">
        <title>The Selaginella genome identifies genetic changes associated with the evolution of vascular plants.</title>
        <authorList>
            <person name="Banks J.A."/>
            <person name="Nishiyama T."/>
            <person name="Hasebe M."/>
            <person name="Bowman J.L."/>
            <person name="Gribskov M."/>
            <person name="dePamphilis C."/>
            <person name="Albert V.A."/>
            <person name="Aono N."/>
            <person name="Aoyama T."/>
            <person name="Ambrose B.A."/>
            <person name="Ashton N.W."/>
            <person name="Axtell M.J."/>
            <person name="Barker E."/>
            <person name="Barker M.S."/>
            <person name="Bennetzen J.L."/>
            <person name="Bonawitz N.D."/>
            <person name="Chapple C."/>
            <person name="Cheng C."/>
            <person name="Correa L.G."/>
            <person name="Dacre M."/>
            <person name="DeBarry J."/>
            <person name="Dreyer I."/>
            <person name="Elias M."/>
            <person name="Engstrom E.M."/>
            <person name="Estelle M."/>
            <person name="Feng L."/>
            <person name="Finet C."/>
            <person name="Floyd S.K."/>
            <person name="Frommer W.B."/>
            <person name="Fujita T."/>
            <person name="Gramzow L."/>
            <person name="Gutensohn M."/>
            <person name="Harholt J."/>
            <person name="Hattori M."/>
            <person name="Heyl A."/>
            <person name="Hirai T."/>
            <person name="Hiwatashi Y."/>
            <person name="Ishikawa M."/>
            <person name="Iwata M."/>
            <person name="Karol K.G."/>
            <person name="Koehler B."/>
            <person name="Kolukisaoglu U."/>
            <person name="Kubo M."/>
            <person name="Kurata T."/>
            <person name="Lalonde S."/>
            <person name="Li K."/>
            <person name="Li Y."/>
            <person name="Litt A."/>
            <person name="Lyons E."/>
            <person name="Manning G."/>
            <person name="Maruyama T."/>
            <person name="Michael T.P."/>
            <person name="Mikami K."/>
            <person name="Miyazaki S."/>
            <person name="Morinaga S."/>
            <person name="Murata T."/>
            <person name="Mueller-Roeber B."/>
            <person name="Nelson D.R."/>
            <person name="Obara M."/>
            <person name="Oguri Y."/>
            <person name="Olmstead R.G."/>
            <person name="Onodera N."/>
            <person name="Petersen B.L."/>
            <person name="Pils B."/>
            <person name="Prigge M."/>
            <person name="Rensing S.A."/>
            <person name="Riano-Pachon D.M."/>
            <person name="Roberts A.W."/>
            <person name="Sato Y."/>
            <person name="Scheller H.V."/>
            <person name="Schulz B."/>
            <person name="Schulz C."/>
            <person name="Shakirov E.V."/>
            <person name="Shibagaki N."/>
            <person name="Shinohara N."/>
            <person name="Shippen D.E."/>
            <person name="Soerensen I."/>
            <person name="Sotooka R."/>
            <person name="Sugimoto N."/>
            <person name="Sugita M."/>
            <person name="Sumikawa N."/>
            <person name="Tanurdzic M."/>
            <person name="Theissen G."/>
            <person name="Ulvskov P."/>
            <person name="Wakazuki S."/>
            <person name="Weng J.K."/>
            <person name="Willats W.W."/>
            <person name="Wipf D."/>
            <person name="Wolf P.G."/>
            <person name="Yang L."/>
            <person name="Zimmer A.D."/>
            <person name="Zhu Q."/>
            <person name="Mitros T."/>
            <person name="Hellsten U."/>
            <person name="Loque D."/>
            <person name="Otillar R."/>
            <person name="Salamov A."/>
            <person name="Schmutz J."/>
            <person name="Shapiro H."/>
            <person name="Lindquist E."/>
            <person name="Lucas S."/>
            <person name="Rokhsar D."/>
            <person name="Grigoriev I.V."/>
        </authorList>
    </citation>
    <scope>NUCLEOTIDE SEQUENCE [LARGE SCALE GENOMIC DNA]</scope>
</reference>
<dbReference type="Pfam" id="PF13812">
    <property type="entry name" value="PPR_3"/>
    <property type="match status" value="1"/>
</dbReference>
<name>D8QRX1_SELML</name>
<dbReference type="InterPro" id="IPR002885">
    <property type="entry name" value="PPR_rpt"/>
</dbReference>
<dbReference type="Gene3D" id="1.25.40.10">
    <property type="entry name" value="Tetratricopeptide repeat domain"/>
    <property type="match status" value="4"/>
</dbReference>
<dbReference type="GO" id="GO:0003723">
    <property type="term" value="F:RNA binding"/>
    <property type="evidence" value="ECO:0007669"/>
    <property type="project" value="InterPro"/>
</dbReference>
<evidence type="ECO:0008006" key="5">
    <source>
        <dbReference type="Google" id="ProtNLM"/>
    </source>
</evidence>
<dbReference type="Gramene" id="EFJ36843">
    <property type="protein sequence ID" value="EFJ36843"/>
    <property type="gene ID" value="SELMODRAFT_76916"/>
</dbReference>
<proteinExistence type="predicted"/>
<evidence type="ECO:0000313" key="4">
    <source>
        <dbReference type="Proteomes" id="UP000001514"/>
    </source>
</evidence>
<dbReference type="InParanoid" id="D8QRX1"/>
<dbReference type="AlphaFoldDB" id="D8QRX1"/>
<dbReference type="PROSITE" id="PS51375">
    <property type="entry name" value="PPR"/>
    <property type="match status" value="5"/>
</dbReference>
<evidence type="ECO:0000313" key="3">
    <source>
        <dbReference type="EMBL" id="EFJ36843.1"/>
    </source>
</evidence>
<dbReference type="FunFam" id="1.25.40.10:FF:000031">
    <property type="entry name" value="Pentatricopeptide repeat-containing protein mitochondrial"/>
    <property type="match status" value="1"/>
</dbReference>
<feature type="repeat" description="PPR" evidence="2">
    <location>
        <begin position="92"/>
        <end position="127"/>
    </location>
</feature>